<dbReference type="InterPro" id="IPR016685">
    <property type="entry name" value="Silence_cplx_Nase-comp_TudorSN"/>
</dbReference>
<dbReference type="CDD" id="cd20379">
    <property type="entry name" value="Tudor_dTUD-like"/>
    <property type="match status" value="1"/>
</dbReference>
<keyword evidence="3" id="KW-0677">Repeat</keyword>
<dbReference type="InterPro" id="IPR035437">
    <property type="entry name" value="SNase_OB-fold_sf"/>
</dbReference>
<dbReference type="GeneID" id="2907116"/>
<comment type="subcellular location">
    <subcellularLocation>
        <location evidence="1 4">Cytoplasm</location>
    </subcellularLocation>
</comment>
<evidence type="ECO:0000313" key="10">
    <source>
        <dbReference type="Proteomes" id="UP000256601"/>
    </source>
</evidence>
<feature type="domain" description="TNase-like" evidence="6">
    <location>
        <begin position="317"/>
        <end position="447"/>
    </location>
</feature>
<dbReference type="GO" id="GO:0005829">
    <property type="term" value="C:cytosol"/>
    <property type="evidence" value="ECO:0007669"/>
    <property type="project" value="UniProtKB-UniRule"/>
</dbReference>
<dbReference type="Proteomes" id="UP000182444">
    <property type="component" value="Chromosome 1B"/>
</dbReference>
<keyword evidence="2 4" id="KW-0963">Cytoplasm</keyword>
<evidence type="ECO:0000313" key="7">
    <source>
        <dbReference type="EMBL" id="AOW01185.1"/>
    </source>
</evidence>
<dbReference type="eggNOG" id="KOG2039">
    <property type="taxonomic scope" value="Eukaryota"/>
</dbReference>
<reference evidence="8 10" key="2">
    <citation type="submission" date="2018-07" db="EMBL/GenBank/DDBJ databases">
        <title>Draft Genome Assemblies for Five Robust Yarrowia lipolytica Strains Exhibiting High Lipid Production and Pentose Sugar Utilization and Sugar Alcohol Secretion from Undetoxified Lignocellulosic Biomass Hydrolysates.</title>
        <authorList>
            <consortium name="DOE Joint Genome Institute"/>
            <person name="Walker C."/>
            <person name="Ryu S."/>
            <person name="Na H."/>
            <person name="Zane M."/>
            <person name="LaButti K."/>
            <person name="Lipzen A."/>
            <person name="Haridas S."/>
            <person name="Barry K."/>
            <person name="Grigoriev I.V."/>
            <person name="Quarterman J."/>
            <person name="Slininger P."/>
            <person name="Dien B."/>
            <person name="Trinh C.T."/>
        </authorList>
    </citation>
    <scope>NUCLEOTIDE SEQUENCE [LARGE SCALE GENOMIC DNA]</scope>
    <source>
        <strain evidence="8 10">YB392</strain>
    </source>
</reference>
<dbReference type="PROSITE" id="PS50830">
    <property type="entry name" value="TNASE_3"/>
    <property type="match status" value="4"/>
</dbReference>
<dbReference type="SUPFAM" id="SSF50199">
    <property type="entry name" value="Staphylococcal nuclease"/>
    <property type="match status" value="5"/>
</dbReference>
<dbReference type="Gene3D" id="2.30.30.140">
    <property type="match status" value="1"/>
</dbReference>
<dbReference type="Gene3D" id="2.40.50.90">
    <property type="match status" value="5"/>
</dbReference>
<dbReference type="GO" id="GO:0005634">
    <property type="term" value="C:nucleus"/>
    <property type="evidence" value="ECO:0007669"/>
    <property type="project" value="TreeGrafter"/>
</dbReference>
<evidence type="ECO:0000256" key="5">
    <source>
        <dbReference type="SAM" id="MobiDB-lite"/>
    </source>
</evidence>
<dbReference type="PANTHER" id="PTHR12302">
    <property type="entry name" value="EBNA2 BINDING PROTEIN P100"/>
    <property type="match status" value="1"/>
</dbReference>
<dbReference type="SMART" id="SM00333">
    <property type="entry name" value="TUDOR"/>
    <property type="match status" value="1"/>
</dbReference>
<dbReference type="Pfam" id="PF00565">
    <property type="entry name" value="SNase"/>
    <property type="match status" value="4"/>
</dbReference>
<feature type="domain" description="TNase-like" evidence="6">
    <location>
        <begin position="162"/>
        <end position="299"/>
    </location>
</feature>
<dbReference type="EMBL" id="CP017554">
    <property type="protein sequence ID" value="AOW01185.1"/>
    <property type="molecule type" value="Genomic_DNA"/>
</dbReference>
<protein>
    <recommendedName>
        <fullName evidence="6">TNase-like domain-containing protein</fullName>
    </recommendedName>
</protein>
<dbReference type="VEuPathDB" id="FungiDB:YALI1_B05350g"/>
<dbReference type="PANTHER" id="PTHR12302:SF2">
    <property type="entry name" value="STAPHYLOCOCCAL NUCLEASE DOMAIN-CONTAINING PROTEIN 1"/>
    <property type="match status" value="1"/>
</dbReference>
<gene>
    <name evidence="8" type="ORF">B0I71DRAFT_129791</name>
    <name evidence="7" type="ORF">YALI1_B05350g</name>
</gene>
<sequence>MPLGKVKSVVSGDTIILQSPSGAERQLSLAHIQAPRLSSNDPYGYEAREALRLLLVGKQVKFEVLYNINGREYGDVSAPIFDSLVERTLKQGFAKIREGALERLDEDQEDYVEKLQAAQKEAETAQMGVWGADVKAPTVYQTVTAFEDAGNAPLQNGKDVSKTYNAIVEKVISGNRAIVRVIVAPGVHLNIPVNLAGISTPRSGSTTTTAEPFGDAARDFVALRLLQRSVQLAFASFNPQEVPLVTVVHPAGDIAEHLLNSGLANVNDHHVIHIGAERAGKLRQLENSARQQGLNLWKGLPAAATAATSAGGLSPGKTISGTITKVISADTLDIDDVTVQLSSVRAPRKNDQPLWAAAAKEYVRKNYIGKSCEVTVDAIRAKTDQFEERPLVTVIVDGKNIGSEIIANGYATAIRHGKNVSDRSPHWDTLVEKEQEAQTAKKGLHGTKEPAPDRTVNASENLTKAKSHLSTLQRRGRIPGVVDFVSSASRFRIISDRENINLTLVLAGINSPKTSEPFGEEARDLAAKKFQQRDVEFTVQGTDRLGNFIGHLYLPNESKPFSIELLEAGFASSFIQAAESFAHELEDAEQEAKKARKGIWKDFKEDVEDLATTTGALNVNEPAAPVVPDYIDVTITNINPDGSIAFISGGVGATLTKLEQDITSFNLAAANTTQFSFASGHPKKNDYVAVRSPKNTYVRAQILNVDKATGKFAILLIDSGKAVTVSQAQLRPLQAQFGVAKVPGAAKTTNLAFIQAPPAGGNSYLEDYVDLLKKEIEGSQLVAAVVSPGNVVLFTIDSKGPEDSVNSFVVEDAYAFIKPKLTQAELNPTWTATVTKLKELEKAAKNDRVGIWEFGDAVYDDEQ</sequence>
<reference evidence="7 9" key="1">
    <citation type="journal article" date="2016" name="PLoS ONE">
        <title>Sequence Assembly of Yarrowia lipolytica Strain W29/CLIB89 Shows Transposable Element Diversity.</title>
        <authorList>
            <person name="Magnan C."/>
            <person name="Yu J."/>
            <person name="Chang I."/>
            <person name="Jahn E."/>
            <person name="Kanomata Y."/>
            <person name="Wu J."/>
            <person name="Zeller M."/>
            <person name="Oakes M."/>
            <person name="Baldi P."/>
            <person name="Sandmeyer S."/>
        </authorList>
    </citation>
    <scope>NUCLEOTIDE SEQUENCE [LARGE SCALE GENOMIC DNA]</scope>
    <source>
        <strain evidence="7">CLIB89</strain>
        <strain evidence="9">CLIB89(W29)</strain>
    </source>
</reference>
<name>A0A1D8N6D0_YARLL</name>
<evidence type="ECO:0000256" key="1">
    <source>
        <dbReference type="ARBA" id="ARBA00004496"/>
    </source>
</evidence>
<dbReference type="InterPro" id="IPR016071">
    <property type="entry name" value="Staphylococal_nuclease_OB-fold"/>
</dbReference>
<dbReference type="GO" id="GO:0006402">
    <property type="term" value="P:mRNA catabolic process"/>
    <property type="evidence" value="ECO:0007669"/>
    <property type="project" value="UniProtKB-UniRule"/>
</dbReference>
<evidence type="ECO:0000256" key="4">
    <source>
        <dbReference type="PIRNR" id="PIRNR017179"/>
    </source>
</evidence>
<dbReference type="GO" id="GO:0004518">
    <property type="term" value="F:nuclease activity"/>
    <property type="evidence" value="ECO:0007669"/>
    <property type="project" value="TreeGrafter"/>
</dbReference>
<evidence type="ECO:0000256" key="3">
    <source>
        <dbReference type="ARBA" id="ARBA00022737"/>
    </source>
</evidence>
<organism evidence="7 9">
    <name type="scientific">Yarrowia lipolytica</name>
    <name type="common">Candida lipolytica</name>
    <dbReference type="NCBI Taxonomy" id="4952"/>
    <lineage>
        <taxon>Eukaryota</taxon>
        <taxon>Fungi</taxon>
        <taxon>Dikarya</taxon>
        <taxon>Ascomycota</taxon>
        <taxon>Saccharomycotina</taxon>
        <taxon>Dipodascomycetes</taxon>
        <taxon>Dipodascales</taxon>
        <taxon>Dipodascales incertae sedis</taxon>
        <taxon>Yarrowia</taxon>
    </lineage>
</organism>
<dbReference type="GO" id="GO:0003723">
    <property type="term" value="F:RNA binding"/>
    <property type="evidence" value="ECO:0007669"/>
    <property type="project" value="UniProtKB-UniRule"/>
</dbReference>
<evidence type="ECO:0000259" key="6">
    <source>
        <dbReference type="PROSITE" id="PS50830"/>
    </source>
</evidence>
<dbReference type="InterPro" id="IPR002999">
    <property type="entry name" value="Tudor"/>
</dbReference>
<feature type="domain" description="TNase-like" evidence="6">
    <location>
        <begin position="1"/>
        <end position="132"/>
    </location>
</feature>
<evidence type="ECO:0000313" key="8">
    <source>
        <dbReference type="EMBL" id="RDW27073.1"/>
    </source>
</evidence>
<dbReference type="KEGG" id="yli:2907116"/>
<dbReference type="AlphaFoldDB" id="A0A1D8N6D0"/>
<accession>A0A1D8N6D0</accession>
<feature type="domain" description="TNase-like" evidence="6">
    <location>
        <begin position="476"/>
        <end position="602"/>
    </location>
</feature>
<evidence type="ECO:0000256" key="2">
    <source>
        <dbReference type="ARBA" id="ARBA00022490"/>
    </source>
</evidence>
<dbReference type="OMA" id="ARCADHH"/>
<dbReference type="EMBL" id="KZ858969">
    <property type="protein sequence ID" value="RDW27073.1"/>
    <property type="molecule type" value="Genomic_DNA"/>
</dbReference>
<evidence type="ECO:0000313" key="9">
    <source>
        <dbReference type="Proteomes" id="UP000182444"/>
    </source>
</evidence>
<dbReference type="Pfam" id="PF00567">
    <property type="entry name" value="TUDOR"/>
    <property type="match status" value="1"/>
</dbReference>
<dbReference type="Proteomes" id="UP000256601">
    <property type="component" value="Unassembled WGS sequence"/>
</dbReference>
<dbReference type="PIRSF" id="PIRSF017179">
    <property type="entry name" value="RISC-Tudor-SN"/>
    <property type="match status" value="1"/>
</dbReference>
<dbReference type="VEuPathDB" id="FungiDB:YALI0_B03960g"/>
<proteinExistence type="predicted"/>
<dbReference type="SMART" id="SM00318">
    <property type="entry name" value="SNc"/>
    <property type="match status" value="4"/>
</dbReference>
<dbReference type="GO" id="GO:0031047">
    <property type="term" value="P:regulatory ncRNA-mediated gene silencing"/>
    <property type="evidence" value="ECO:0007669"/>
    <property type="project" value="UniProtKB-UniRule"/>
</dbReference>
<dbReference type="GO" id="GO:0031332">
    <property type="term" value="C:RNAi effector complex"/>
    <property type="evidence" value="ECO:0007669"/>
    <property type="project" value="InterPro"/>
</dbReference>
<dbReference type="SUPFAM" id="SSF63748">
    <property type="entry name" value="Tudor/PWWP/MBT"/>
    <property type="match status" value="1"/>
</dbReference>
<feature type="region of interest" description="Disordered" evidence="5">
    <location>
        <begin position="434"/>
        <end position="455"/>
    </location>
</feature>